<evidence type="ECO:0000313" key="1">
    <source>
        <dbReference type="EMBL" id="WIM98212.1"/>
    </source>
</evidence>
<dbReference type="RefSeq" id="WP_284919600.1">
    <property type="nucleotide sequence ID" value="NZ_CP126980.1"/>
</dbReference>
<reference evidence="1 2" key="1">
    <citation type="submission" date="2023-06" db="EMBL/GenBank/DDBJ databases">
        <authorList>
            <person name="Yushchuk O."/>
            <person name="Binda E."/>
            <person name="Ruckert-Reed C."/>
            <person name="Fedorenko V."/>
            <person name="Kalinowski J."/>
            <person name="Marinelli F."/>
        </authorList>
    </citation>
    <scope>NUCLEOTIDE SEQUENCE [LARGE SCALE GENOMIC DNA]</scope>
    <source>
        <strain evidence="1 2">NRRL 3884</strain>
    </source>
</reference>
<gene>
    <name evidence="1" type="ORF">ACTOB_001800</name>
</gene>
<sequence>MTTLWQLRRHGPVRRAVALAVVATGAVATGHPALVPYAVAGYAVANAIAVTRAAARDR</sequence>
<accession>A0ABY8WL59</accession>
<proteinExistence type="predicted"/>
<protein>
    <submittedName>
        <fullName evidence="1">Uncharacterized protein</fullName>
    </submittedName>
</protein>
<dbReference type="EMBL" id="CP126980">
    <property type="protein sequence ID" value="WIM98212.1"/>
    <property type="molecule type" value="Genomic_DNA"/>
</dbReference>
<keyword evidence="2" id="KW-1185">Reference proteome</keyword>
<evidence type="ECO:0000313" key="2">
    <source>
        <dbReference type="Proteomes" id="UP001240150"/>
    </source>
</evidence>
<name>A0ABY8WL59_9ACTN</name>
<organism evidence="1 2">
    <name type="scientific">Actinoplanes oblitus</name>
    <dbReference type="NCBI Taxonomy" id="3040509"/>
    <lineage>
        <taxon>Bacteria</taxon>
        <taxon>Bacillati</taxon>
        <taxon>Actinomycetota</taxon>
        <taxon>Actinomycetes</taxon>
        <taxon>Micromonosporales</taxon>
        <taxon>Micromonosporaceae</taxon>
        <taxon>Actinoplanes</taxon>
    </lineage>
</organism>
<dbReference type="Proteomes" id="UP001240150">
    <property type="component" value="Chromosome"/>
</dbReference>